<feature type="transmembrane region" description="Helical" evidence="1">
    <location>
        <begin position="53"/>
        <end position="74"/>
    </location>
</feature>
<evidence type="ECO:0000313" key="3">
    <source>
        <dbReference type="EMBL" id="KAK0433890.1"/>
    </source>
</evidence>
<protein>
    <recommendedName>
        <fullName evidence="2">DUF6534 domain-containing protein</fullName>
    </recommendedName>
</protein>
<dbReference type="Pfam" id="PF20152">
    <property type="entry name" value="DUF6534"/>
    <property type="match status" value="1"/>
</dbReference>
<evidence type="ECO:0000256" key="1">
    <source>
        <dbReference type="SAM" id="Phobius"/>
    </source>
</evidence>
<feature type="transmembrane region" description="Helical" evidence="1">
    <location>
        <begin position="21"/>
        <end position="47"/>
    </location>
</feature>
<dbReference type="AlphaFoldDB" id="A0AA39J1R9"/>
<organism evidence="3 4">
    <name type="scientific">Armillaria borealis</name>
    <dbReference type="NCBI Taxonomy" id="47425"/>
    <lineage>
        <taxon>Eukaryota</taxon>
        <taxon>Fungi</taxon>
        <taxon>Dikarya</taxon>
        <taxon>Basidiomycota</taxon>
        <taxon>Agaricomycotina</taxon>
        <taxon>Agaricomycetes</taxon>
        <taxon>Agaricomycetidae</taxon>
        <taxon>Agaricales</taxon>
        <taxon>Marasmiineae</taxon>
        <taxon>Physalacriaceae</taxon>
        <taxon>Armillaria</taxon>
    </lineage>
</organism>
<proteinExistence type="predicted"/>
<name>A0AA39J1R9_9AGAR</name>
<reference evidence="3" key="1">
    <citation type="submission" date="2023-06" db="EMBL/GenBank/DDBJ databases">
        <authorList>
            <consortium name="Lawrence Berkeley National Laboratory"/>
            <person name="Ahrendt S."/>
            <person name="Sahu N."/>
            <person name="Indic B."/>
            <person name="Wong-Bajracharya J."/>
            <person name="Merenyi Z."/>
            <person name="Ke H.-M."/>
            <person name="Monk M."/>
            <person name="Kocsube S."/>
            <person name="Drula E."/>
            <person name="Lipzen A."/>
            <person name="Balint B."/>
            <person name="Henrissat B."/>
            <person name="Andreopoulos B."/>
            <person name="Martin F.M."/>
            <person name="Harder C.B."/>
            <person name="Rigling D."/>
            <person name="Ford K.L."/>
            <person name="Foster G.D."/>
            <person name="Pangilinan J."/>
            <person name="Papanicolaou A."/>
            <person name="Barry K."/>
            <person name="LaButti K."/>
            <person name="Viragh M."/>
            <person name="Koriabine M."/>
            <person name="Yan M."/>
            <person name="Riley R."/>
            <person name="Champramary S."/>
            <person name="Plett K.L."/>
            <person name="Tsai I.J."/>
            <person name="Slot J."/>
            <person name="Sipos G."/>
            <person name="Plett J."/>
            <person name="Nagy L.G."/>
            <person name="Grigoriev I.V."/>
        </authorList>
    </citation>
    <scope>NUCLEOTIDE SEQUENCE</scope>
    <source>
        <strain evidence="3">FPL87.14</strain>
    </source>
</reference>
<keyword evidence="4" id="KW-1185">Reference proteome</keyword>
<feature type="domain" description="DUF6534" evidence="2">
    <location>
        <begin position="1"/>
        <end position="78"/>
    </location>
</feature>
<sequence length="135" mass="15019">MCYYLLKSRVATTFSSTTARLMVIMRFILISGLATTACSLIILITFLVSPDTLIFAGISFIIPKLYINSLLAMFNARDTKEHSSTSSVPRRTFKVHDEERIINTIPLSTIGQGMPTLDESIDGRSKLELQFHGSV</sequence>
<dbReference type="InterPro" id="IPR045339">
    <property type="entry name" value="DUF6534"/>
</dbReference>
<keyword evidence="1" id="KW-0812">Transmembrane</keyword>
<dbReference type="Proteomes" id="UP001175226">
    <property type="component" value="Unassembled WGS sequence"/>
</dbReference>
<dbReference type="EMBL" id="JAUEPT010000076">
    <property type="protein sequence ID" value="KAK0433890.1"/>
    <property type="molecule type" value="Genomic_DNA"/>
</dbReference>
<keyword evidence="1" id="KW-0472">Membrane</keyword>
<accession>A0AA39J1R9</accession>
<evidence type="ECO:0000259" key="2">
    <source>
        <dbReference type="Pfam" id="PF20152"/>
    </source>
</evidence>
<gene>
    <name evidence="3" type="ORF">EV421DRAFT_1842519</name>
</gene>
<keyword evidence="1" id="KW-1133">Transmembrane helix</keyword>
<evidence type="ECO:0000313" key="4">
    <source>
        <dbReference type="Proteomes" id="UP001175226"/>
    </source>
</evidence>
<comment type="caution">
    <text evidence="3">The sequence shown here is derived from an EMBL/GenBank/DDBJ whole genome shotgun (WGS) entry which is preliminary data.</text>
</comment>